<proteinExistence type="predicted"/>
<dbReference type="GO" id="GO:0003677">
    <property type="term" value="F:DNA binding"/>
    <property type="evidence" value="ECO:0007669"/>
    <property type="project" value="UniProtKB-KW"/>
</dbReference>
<dbReference type="InterPro" id="IPR006118">
    <property type="entry name" value="Recombinase_CS"/>
</dbReference>
<dbReference type="AlphaFoldDB" id="A0A2N7Q682"/>
<dbReference type="Gene3D" id="1.10.287.2170">
    <property type="match status" value="1"/>
</dbReference>
<dbReference type="GO" id="GO:0000150">
    <property type="term" value="F:DNA strand exchange activity"/>
    <property type="evidence" value="ECO:0007669"/>
    <property type="project" value="InterPro"/>
</dbReference>
<dbReference type="Proteomes" id="UP000235619">
    <property type="component" value="Unassembled WGS sequence"/>
</dbReference>
<dbReference type="FunFam" id="3.40.50.1390:FF:000002">
    <property type="entry name" value="ORF1 in transposon ISC1904"/>
    <property type="match status" value="1"/>
</dbReference>
<organism evidence="8 10">
    <name type="scientific">Thermodesulfobacterium geofontis</name>
    <dbReference type="NCBI Taxonomy" id="1295609"/>
    <lineage>
        <taxon>Bacteria</taxon>
        <taxon>Pseudomonadati</taxon>
        <taxon>Thermodesulfobacteriota</taxon>
        <taxon>Thermodesulfobacteria</taxon>
        <taxon>Thermodesulfobacteriales</taxon>
        <taxon>Thermodesulfobacteriaceae</taxon>
        <taxon>Thermodesulfobacterium</taxon>
    </lineage>
</organism>
<keyword evidence="3" id="KW-0233">DNA recombination</keyword>
<feature type="domain" description="Resolvase/invertase-type recombinase catalytic" evidence="7">
    <location>
        <begin position="57"/>
        <end position="199"/>
    </location>
</feature>
<dbReference type="InterPro" id="IPR000551">
    <property type="entry name" value="MerR-type_HTH_dom"/>
</dbReference>
<keyword evidence="1" id="KW-0229">DNA integration</keyword>
<dbReference type="InterPro" id="IPR036162">
    <property type="entry name" value="Resolvase-like_N_sf"/>
</dbReference>
<dbReference type="PROSITE" id="PS50937">
    <property type="entry name" value="HTH_MERR_2"/>
    <property type="match status" value="1"/>
</dbReference>
<evidence type="ECO:0000256" key="2">
    <source>
        <dbReference type="ARBA" id="ARBA00023125"/>
    </source>
</evidence>
<dbReference type="PROSITE" id="PS00397">
    <property type="entry name" value="RECOMBINASES_1"/>
    <property type="match status" value="1"/>
</dbReference>
<evidence type="ECO:0000259" key="7">
    <source>
        <dbReference type="PROSITE" id="PS51736"/>
    </source>
</evidence>
<dbReference type="Pfam" id="PF12728">
    <property type="entry name" value="HTH_17"/>
    <property type="match status" value="1"/>
</dbReference>
<gene>
    <name evidence="9" type="ORF">C0169_00215</name>
    <name evidence="8" type="ORF">C0169_07550</name>
</gene>
<dbReference type="InterPro" id="IPR051491">
    <property type="entry name" value="Recombinase/Transposase-rel"/>
</dbReference>
<accession>A0A2N7Q682</accession>
<evidence type="ECO:0000313" key="10">
    <source>
        <dbReference type="Proteomes" id="UP000235619"/>
    </source>
</evidence>
<dbReference type="SUPFAM" id="SSF53041">
    <property type="entry name" value="Resolvase-like"/>
    <property type="match status" value="1"/>
</dbReference>
<protein>
    <submittedName>
        <fullName evidence="8">IS607 family transposase</fullName>
    </submittedName>
</protein>
<dbReference type="GO" id="GO:0006355">
    <property type="term" value="P:regulation of DNA-templated transcription"/>
    <property type="evidence" value="ECO:0007669"/>
    <property type="project" value="InterPro"/>
</dbReference>
<dbReference type="SMART" id="SM00857">
    <property type="entry name" value="Resolvase"/>
    <property type="match status" value="1"/>
</dbReference>
<sequence>MSKLLRIGEASKILGVSVSTLRRWEKEGKIKPYRIGKERRYSYDELLEFLGQKKPQAVAIYARVSSRDQKLDLERQIEFLRSQVKDNFEKIYEVKDIASGIKEGRKGFLQLIELAKLQKIKAIYITYPDRLTRFGYEYFVEFFKALGVEVISVNGKNYKEPEKELVEDLIAILTFFAGKLYGIRANKIKNFVKELKNGN</sequence>
<dbReference type="EMBL" id="PNJD01000457">
    <property type="protein sequence ID" value="PMP93587.1"/>
    <property type="molecule type" value="Genomic_DNA"/>
</dbReference>
<dbReference type="InterPro" id="IPR048046">
    <property type="entry name" value="Transpos_IS607"/>
</dbReference>
<evidence type="ECO:0000256" key="3">
    <source>
        <dbReference type="ARBA" id="ARBA00023172"/>
    </source>
</evidence>
<feature type="active site" description="O-(5'-phospho-DNA)-serine intermediate" evidence="4 5">
    <location>
        <position position="65"/>
    </location>
</feature>
<dbReference type="Gene3D" id="1.10.1660.10">
    <property type="match status" value="1"/>
</dbReference>
<dbReference type="Gene3D" id="3.40.50.1390">
    <property type="entry name" value="Resolvase, N-terminal catalytic domain"/>
    <property type="match status" value="1"/>
</dbReference>
<dbReference type="InterPro" id="IPR006119">
    <property type="entry name" value="Resolv_N"/>
</dbReference>
<dbReference type="Pfam" id="PF00239">
    <property type="entry name" value="Resolvase"/>
    <property type="match status" value="1"/>
</dbReference>
<name>A0A2N7Q682_9BACT</name>
<dbReference type="PROSITE" id="PS51736">
    <property type="entry name" value="RECOMBINASES_3"/>
    <property type="match status" value="1"/>
</dbReference>
<dbReference type="InterPro" id="IPR041657">
    <property type="entry name" value="HTH_17"/>
</dbReference>
<dbReference type="EMBL" id="PNJD01000012">
    <property type="protein sequence ID" value="PMP98181.1"/>
    <property type="molecule type" value="Genomic_DNA"/>
</dbReference>
<evidence type="ECO:0000256" key="1">
    <source>
        <dbReference type="ARBA" id="ARBA00022908"/>
    </source>
</evidence>
<dbReference type="NCBIfam" id="NF033518">
    <property type="entry name" value="transpos_IS607"/>
    <property type="match status" value="1"/>
</dbReference>
<keyword evidence="2" id="KW-0238">DNA-binding</keyword>
<evidence type="ECO:0000259" key="6">
    <source>
        <dbReference type="PROSITE" id="PS50937"/>
    </source>
</evidence>
<dbReference type="CDD" id="cd03769">
    <property type="entry name" value="SR_IS607_transposase_like"/>
    <property type="match status" value="1"/>
</dbReference>
<dbReference type="PANTHER" id="PTHR36172">
    <property type="match status" value="1"/>
</dbReference>
<dbReference type="InterPro" id="IPR041718">
    <property type="entry name" value="IS607_transposase-like"/>
</dbReference>
<dbReference type="InterPro" id="IPR009061">
    <property type="entry name" value="DNA-bd_dom_put_sf"/>
</dbReference>
<evidence type="ECO:0000313" key="9">
    <source>
        <dbReference type="EMBL" id="PMP98181.1"/>
    </source>
</evidence>
<evidence type="ECO:0000256" key="4">
    <source>
        <dbReference type="PIRSR" id="PIRSR606118-50"/>
    </source>
</evidence>
<dbReference type="SUPFAM" id="SSF46955">
    <property type="entry name" value="Putative DNA-binding domain"/>
    <property type="match status" value="1"/>
</dbReference>
<evidence type="ECO:0000256" key="5">
    <source>
        <dbReference type="PROSITE-ProRule" id="PRU10137"/>
    </source>
</evidence>
<comment type="caution">
    <text evidence="8">The sequence shown here is derived from an EMBL/GenBank/DDBJ whole genome shotgun (WGS) entry which is preliminary data.</text>
</comment>
<dbReference type="NCBIfam" id="TIGR01764">
    <property type="entry name" value="excise"/>
    <property type="match status" value="1"/>
</dbReference>
<dbReference type="GO" id="GO:0015074">
    <property type="term" value="P:DNA integration"/>
    <property type="evidence" value="ECO:0007669"/>
    <property type="project" value="UniProtKB-KW"/>
</dbReference>
<evidence type="ECO:0000313" key="8">
    <source>
        <dbReference type="EMBL" id="PMP93587.1"/>
    </source>
</evidence>
<dbReference type="PANTHER" id="PTHR36172:SF1">
    <property type="entry name" value="RESOLVASE-RELATED"/>
    <property type="match status" value="1"/>
</dbReference>
<feature type="domain" description="HTH merR-type" evidence="6">
    <location>
        <begin position="4"/>
        <end position="28"/>
    </location>
</feature>
<reference evidence="8 10" key="1">
    <citation type="submission" date="2018-01" db="EMBL/GenBank/DDBJ databases">
        <title>Metagenomic assembled genomes from two thermal pools in the Uzon Caldera, Kamchatka, Russia.</title>
        <authorList>
            <person name="Wilkins L."/>
            <person name="Ettinger C."/>
        </authorList>
    </citation>
    <scope>NUCLEOTIDE SEQUENCE [LARGE SCALE GENOMIC DNA]</scope>
    <source>
        <strain evidence="8">ARK-04</strain>
    </source>
</reference>
<dbReference type="CDD" id="cd04762">
    <property type="entry name" value="HTH_MerR-trunc"/>
    <property type="match status" value="1"/>
</dbReference>
<dbReference type="InterPro" id="IPR010093">
    <property type="entry name" value="SinI_DNA-bd"/>
</dbReference>